<proteinExistence type="predicted"/>
<gene>
    <name evidence="2" type="ORF">PATL70BA_2985</name>
</gene>
<name>A0A3P7S227_9FIRM</name>
<reference evidence="2 3" key="1">
    <citation type="submission" date="2018-09" db="EMBL/GenBank/DDBJ databases">
        <authorList>
            <person name="Postec A."/>
        </authorList>
    </citation>
    <scope>NUCLEOTIDE SEQUENCE [LARGE SCALE GENOMIC DNA]</scope>
    <source>
        <strain evidence="2">70B-A</strain>
    </source>
</reference>
<dbReference type="Proteomes" id="UP000279029">
    <property type="component" value="Chromosome"/>
</dbReference>
<accession>A0A3P7S227</accession>
<dbReference type="RefSeq" id="WP_125137962.1">
    <property type="nucleotide sequence ID" value="NZ_LR130778.1"/>
</dbReference>
<keyword evidence="1" id="KW-1133">Transmembrane helix</keyword>
<keyword evidence="1" id="KW-0472">Membrane</keyword>
<protein>
    <submittedName>
        <fullName evidence="2">Uncharacterized protein</fullName>
    </submittedName>
</protein>
<evidence type="ECO:0000313" key="3">
    <source>
        <dbReference type="Proteomes" id="UP000279029"/>
    </source>
</evidence>
<evidence type="ECO:0000256" key="1">
    <source>
        <dbReference type="SAM" id="Phobius"/>
    </source>
</evidence>
<dbReference type="AlphaFoldDB" id="A0A3P7S227"/>
<organism evidence="2 3">
    <name type="scientific">Petrocella atlantisensis</name>
    <dbReference type="NCBI Taxonomy" id="2173034"/>
    <lineage>
        <taxon>Bacteria</taxon>
        <taxon>Bacillati</taxon>
        <taxon>Bacillota</taxon>
        <taxon>Clostridia</taxon>
        <taxon>Lachnospirales</taxon>
        <taxon>Vallitaleaceae</taxon>
        <taxon>Petrocella</taxon>
    </lineage>
</organism>
<sequence>MNLKVITKKDMNNLKRSRKGIVDFLVVLIFVFLGGDLFMMAYTANNENIVVEPIHEDTIILPAKQGYSIINIEGEKGYFQDDHLIFIQENEKEGEVVLFHRDNGILDQFNYAGNITQVSMDENILHLVATQSQESEINKMDQVSSSEMVYSVMIDKDKMLKENIRSR</sequence>
<dbReference type="KEGG" id="cbar:PATL70BA_2985"/>
<dbReference type="EMBL" id="LR130778">
    <property type="protein sequence ID" value="VDN48896.1"/>
    <property type="molecule type" value="Genomic_DNA"/>
</dbReference>
<keyword evidence="3" id="KW-1185">Reference proteome</keyword>
<evidence type="ECO:0000313" key="2">
    <source>
        <dbReference type="EMBL" id="VDN48896.1"/>
    </source>
</evidence>
<keyword evidence="1" id="KW-0812">Transmembrane</keyword>
<feature type="transmembrane region" description="Helical" evidence="1">
    <location>
        <begin position="21"/>
        <end position="42"/>
    </location>
</feature>